<dbReference type="AlphaFoldDB" id="A0A927GIK5"/>
<keyword evidence="2" id="KW-1185">Reference proteome</keyword>
<organism evidence="1 2">
    <name type="scientific">Hymenobacter montanus</name>
    <dbReference type="NCBI Taxonomy" id="2771359"/>
    <lineage>
        <taxon>Bacteria</taxon>
        <taxon>Pseudomonadati</taxon>
        <taxon>Bacteroidota</taxon>
        <taxon>Cytophagia</taxon>
        <taxon>Cytophagales</taxon>
        <taxon>Hymenobacteraceae</taxon>
        <taxon>Hymenobacter</taxon>
    </lineage>
</organism>
<reference evidence="1" key="1">
    <citation type="submission" date="2020-09" db="EMBL/GenBank/DDBJ databases">
        <authorList>
            <person name="Kim M.K."/>
        </authorList>
    </citation>
    <scope>NUCLEOTIDE SEQUENCE</scope>
    <source>
        <strain evidence="1">BT664</strain>
    </source>
</reference>
<gene>
    <name evidence="1" type="ORF">IC235_04930</name>
</gene>
<dbReference type="RefSeq" id="WP_191004058.1">
    <property type="nucleotide sequence ID" value="NZ_JACXAD010000004.1"/>
</dbReference>
<proteinExistence type="predicted"/>
<dbReference type="Proteomes" id="UP000612233">
    <property type="component" value="Unassembled WGS sequence"/>
</dbReference>
<evidence type="ECO:0000313" key="1">
    <source>
        <dbReference type="EMBL" id="MBD2767229.1"/>
    </source>
</evidence>
<name>A0A927GIK5_9BACT</name>
<accession>A0A927GIK5</accession>
<evidence type="ECO:0000313" key="2">
    <source>
        <dbReference type="Proteomes" id="UP000612233"/>
    </source>
</evidence>
<comment type="caution">
    <text evidence="1">The sequence shown here is derived from an EMBL/GenBank/DDBJ whole genome shotgun (WGS) entry which is preliminary data.</text>
</comment>
<dbReference type="EMBL" id="JACXAD010000004">
    <property type="protein sequence ID" value="MBD2767229.1"/>
    <property type="molecule type" value="Genomic_DNA"/>
</dbReference>
<sequence>MATSFTLNHSRPTAFVVRRVPGKINASAVRLVKPATARGMEMTKQEAAVFFAACEAPLRAEINIFEHLPEVAQWFKK</sequence>
<protein>
    <submittedName>
        <fullName evidence="1">Uncharacterized protein</fullName>
    </submittedName>
</protein>